<accession>A0A0L6V941</accession>
<dbReference type="Gene3D" id="3.40.525.10">
    <property type="entry name" value="CRAL-TRIO lipid binding domain"/>
    <property type="match status" value="1"/>
</dbReference>
<dbReference type="Pfam" id="PF00616">
    <property type="entry name" value="RasGAP"/>
    <property type="match status" value="1"/>
</dbReference>
<protein>
    <recommendedName>
        <fullName evidence="3">Ras-GAP domain-containing protein</fullName>
    </recommendedName>
</protein>
<dbReference type="PANTHER" id="PTHR10194">
    <property type="entry name" value="RAS GTPASE-ACTIVATING PROTEINS"/>
    <property type="match status" value="1"/>
</dbReference>
<reference evidence="4 5" key="1">
    <citation type="submission" date="2015-08" db="EMBL/GenBank/DDBJ databases">
        <title>Next Generation Sequencing and Analysis of the Genome of Puccinia sorghi L Schw, the Causal Agent of Maize Common Rust.</title>
        <authorList>
            <person name="Rochi L."/>
            <person name="Burguener G."/>
            <person name="Darino M."/>
            <person name="Turjanski A."/>
            <person name="Kreff E."/>
            <person name="Dieguez M.J."/>
            <person name="Sacco F."/>
        </authorList>
    </citation>
    <scope>NUCLEOTIDE SEQUENCE [LARGE SCALE GENOMIC DNA]</scope>
    <source>
        <strain evidence="4 5">RO10H11247</strain>
    </source>
</reference>
<dbReference type="SUPFAM" id="SSF48350">
    <property type="entry name" value="GTPase activation domain, GAP"/>
    <property type="match status" value="1"/>
</dbReference>
<dbReference type="Pfam" id="PF13716">
    <property type="entry name" value="CRAL_TRIO_2"/>
    <property type="match status" value="1"/>
</dbReference>
<organism evidence="4 5">
    <name type="scientific">Puccinia sorghi</name>
    <dbReference type="NCBI Taxonomy" id="27349"/>
    <lineage>
        <taxon>Eukaryota</taxon>
        <taxon>Fungi</taxon>
        <taxon>Dikarya</taxon>
        <taxon>Basidiomycota</taxon>
        <taxon>Pucciniomycotina</taxon>
        <taxon>Pucciniomycetes</taxon>
        <taxon>Pucciniales</taxon>
        <taxon>Pucciniaceae</taxon>
        <taxon>Puccinia</taxon>
    </lineage>
</organism>
<evidence type="ECO:0000313" key="5">
    <source>
        <dbReference type="Proteomes" id="UP000037035"/>
    </source>
</evidence>
<gene>
    <name evidence="4" type="ORF">VP01_218g14</name>
</gene>
<feature type="domain" description="Ras-GAP" evidence="3">
    <location>
        <begin position="1340"/>
        <end position="1531"/>
    </location>
</feature>
<dbReference type="InterPro" id="IPR036865">
    <property type="entry name" value="CRAL-TRIO_dom_sf"/>
</dbReference>
<proteinExistence type="predicted"/>
<dbReference type="InterPro" id="IPR008936">
    <property type="entry name" value="Rho_GTPase_activation_prot"/>
</dbReference>
<dbReference type="OrthoDB" id="28245at2759"/>
<dbReference type="InterPro" id="IPR023152">
    <property type="entry name" value="RasGAP_CS"/>
</dbReference>
<dbReference type="SUPFAM" id="SSF48371">
    <property type="entry name" value="ARM repeat"/>
    <property type="match status" value="1"/>
</dbReference>
<dbReference type="PROSITE" id="PS00509">
    <property type="entry name" value="RAS_GTPASE_ACTIV_1"/>
    <property type="match status" value="1"/>
</dbReference>
<dbReference type="EMBL" id="LAVV01007047">
    <property type="protein sequence ID" value="KNZ57316.1"/>
    <property type="molecule type" value="Genomic_DNA"/>
</dbReference>
<sequence length="2764" mass="308811">MASPNPNSINDDKLIDALVNKIMAKLSNQADPHLSPLETDELIRQSCSSLFEMCCQRLPCVIQKLLQELDSPSHPFTSDEQTGLVDHLRTQLFVIKILCYCMSYHWAWHRNQVALQALASSSPSSVLLDPSLSPKPSLTDWVDPPQLDDNLAKQLVATISFFLKEHQRFEDAGAALGPIVNPTSSSTTTTSSYPHDPHRKQTLVVGLSGTTTHSHSIFTRDTEEKPIVPSLMGEILTQVSKICFFVSASNWTIVLGKIKNRIAYWSGPEEFPDRSETRLLEFCSLNRHRLSSIIRELSAQFVHLKRSAQSDIALALRRSIWNWIETYPHEYASLVQSNGRLEGAPDVLFDVAHGLSENGKKRSYTWPMMSMLLAVCPDIVLKITVGDRNRSQVTARKAAFIESLRKHLKAVKMTDVATACCVDLCKAATFSPKTTAEGPGLRLLALDLVSDLNSRLLDPSKPFTNADGVVEIPLMSEALAALCKLDRHFVDTTLLEKCLSHNSFLPFQIAFIQACQKLASDPILTSTKPDGTPEDDPDDMSNWNVKLKELYPVIASSLRHVFMTAVIESNQFHILMRSNSKVIAGEENSQKTELVRALLNLWTQDCKLAFFIPPGRPSPPYFGRSSHELNSRLASGADINPDDLEMFVYLTTLLLNNRNPRTVRQAAMNVLRAYHQPTNNSMNRSATAEFSRSHIATAHDLPVSLKQTRAIVGNSILKSLLDSWVYREEEREVLQLLKAYLYRFKEAVEQSERGHGALPFSNESNASDYHILGHLLRLVIPLGLCTVDQYNLALLLRCCKEMISIFEKHPSALRVCGLDSSLTTTQLTATLQGLPDDGKGLGGRVAQAKRAKLVMRTMSCNSPIINPLWDEALRRWKLLSSLVGHRPFEDSAGDVMLYDSPTTLGPISGEGVLENTNAWISISALLTSIATLHDSSNTRSQPLDHYIPTDLLPDRFYVIPDRARNVDRYIQEMVDLLVADDLRMREGVKDALGTELNTALFPILLKHLRSIVAHFFENDRAKPQSPFSHFIEQAISMLRLFFERFTEPFSEQTSERVRGLLIDFTRYTNRLGNMGPDYYAIATRIKYKMAQLCELIVNHKDRVDLINNPIIKNQMIDYFLSWTANVNMVSCISAEEASRQRANRDLSMACLKALSTFYDGLKLQARHYLIRHGSKSDFVHIRLFSRHYDYLTFMLTEVTKLEAVAVRSRKSKLASGGSITGNGSTPEQAAALQRELSSITREIVELSGFREQTMHCLVKLMAANMNPSFRYFVNMFHHPDTRIKQANIQILWEVIKEGGHLLPDLVKPVRASGLDKIVDMICRPDLTLALAICKTCGSADFEEMTEVILNIFDYRRGVIKFLKASIEREVADTDHESTVFRGNSFTTRLLTIFARAQGYDYLRNTLSNLLVGLSNKPSEFSVDFDPHRASADDDEAARNLEQVTEAFLNVISVSWKKLPSTIREICHHIATTVQEKYPESVFTSIGGFIFLRFINPAIVSPEVIDLDLPNDTREIRRSLVMITKVLQALSNNIRFSAREPTMKPLNPFMAKNIYPMTRFLKDISSIDEHGAVEESLELNDELAPVPLDAADRYVMHRFLYENMDKLGAELRSTRTTEFKHWHDGTERLTPTLGQELWDELHQTLLDIGPPGAADPDLPMSQLDGPEYHNFLTNRLKAEMCDLESFYLYILQAVEAIDGPFSLFLDCTGFSFINEISLPWFRQLVECSPSTSSLHLSQIWVYNANAIFRRYIRKLGAAEKQDRRWTNLVRAVSTLDELVICLPNYEQVLPASSWNMFHDKRVVISHVTHLQQYQMQIPVVLHIGSKTLLIRSSKRLELLGDAKCTLNDVIRLKDIEEMQRLPPSNVHLDPGFIIKQYGSNVTMKFVSVNTDRIIETLANTQADLLSTPQNFDFRPRSLTPGTIYGSLLNGAIFNLCSSDSVIRMTALSFLQGLTRALRIDKIEDVIPFQGGYIPRLGLAFITDISDRLARAVPSATFSFLDEFFITLPTASASEVAVYVHAVKAWLQNLSNCLVCPREEFECARNRAKNILRRLIELTLCQQDLQGLLHGRIWPSLARQESLLPLIIEELAMSAITHGSNSARFTEVCEIVVSGNCINLQGKLLHRLRRVSDHAVAIGRTTAQPVALIADSPEWPEITALVRMEMSISFSAHIQAQLYLPDILHIVTMLVGTGLVSQRSAIYSIVINTLTCLCSLEGPNHESSALYAIIKRLGQPAMQAFFGLYPNDLALRYTEDDFSFRDPISFVALESIVQILIEAVKVASPAIDTINRWRSRWASLVTSTCFQANPALQPRAFVVLGYLLTEEVDDDLLFQVLSALKPALGLPSGIDRALATSIISCGAKVLAGVATNSPYRSASFWTGVTLLQLEDPAIYAAALKLTRSAVDDFCQSEMLGNQSLSQFLLDSRDDGTVEVMQQIEEVCGLRFDNGEAGYVADGAIYFGFALAAAMVKGLRHAQIAQDAEEFLELMLVQATRRTTGTGNGNGNGSSRLSSEALPYFVLLLPIAVRTGKLLQLFALAHVDRNGLDAAELACSYGFIINQLRMSDHETALLVVAIFTSLISSADDEVELVFLYNMLAELVHRDIVPHIMLLVQTELAPRIQEIMRTSENTQLLNACQAVMFPHHPRAKGSQFLARLTDGLDSSDFVSILGQLGFSGILLHNSFSDEMEEGFGVGGGGGMGMLHHDCSIIGGLSQQMLNTSLAGTNALSNHSDLLIHHPHNGSAREYDLKIARLCVCLIIEALAV</sequence>
<dbReference type="GO" id="GO:0005096">
    <property type="term" value="F:GTPase activator activity"/>
    <property type="evidence" value="ECO:0007669"/>
    <property type="project" value="UniProtKB-KW"/>
</dbReference>
<keyword evidence="5" id="KW-1185">Reference proteome</keyword>
<dbReference type="InterPro" id="IPR011993">
    <property type="entry name" value="PH-like_dom_sf"/>
</dbReference>
<dbReference type="Gene3D" id="1.10.506.10">
    <property type="entry name" value="GTPase Activation - p120gap, domain 1"/>
    <property type="match status" value="2"/>
</dbReference>
<evidence type="ECO:0000313" key="4">
    <source>
        <dbReference type="EMBL" id="KNZ57316.1"/>
    </source>
</evidence>
<comment type="caution">
    <text evidence="4">The sequence shown here is derived from an EMBL/GenBank/DDBJ whole genome shotgun (WGS) entry which is preliminary data.</text>
</comment>
<evidence type="ECO:0000256" key="2">
    <source>
        <dbReference type="ARBA" id="ARBA00022553"/>
    </source>
</evidence>
<evidence type="ECO:0000256" key="1">
    <source>
        <dbReference type="ARBA" id="ARBA00022468"/>
    </source>
</evidence>
<dbReference type="STRING" id="27349.A0A0L6V941"/>
<dbReference type="Proteomes" id="UP000037035">
    <property type="component" value="Unassembled WGS sequence"/>
</dbReference>
<dbReference type="VEuPathDB" id="FungiDB:VP01_218g14"/>
<dbReference type="InterPro" id="IPR016024">
    <property type="entry name" value="ARM-type_fold"/>
</dbReference>
<dbReference type="SMART" id="SM00323">
    <property type="entry name" value="RasGAP"/>
    <property type="match status" value="1"/>
</dbReference>
<name>A0A0L6V941_9BASI</name>
<dbReference type="PANTHER" id="PTHR10194:SF142">
    <property type="entry name" value="NEUROFIBROMIN"/>
    <property type="match status" value="1"/>
</dbReference>
<dbReference type="InterPro" id="IPR039360">
    <property type="entry name" value="Ras_GTPase"/>
</dbReference>
<dbReference type="Gene3D" id="2.30.29.30">
    <property type="entry name" value="Pleckstrin-homology domain (PH domain)/Phosphotyrosine-binding domain (PTB)"/>
    <property type="match status" value="1"/>
</dbReference>
<dbReference type="InterPro" id="IPR001251">
    <property type="entry name" value="CRAL-TRIO_dom"/>
</dbReference>
<dbReference type="InterPro" id="IPR001936">
    <property type="entry name" value="RasGAP_dom"/>
</dbReference>
<keyword evidence="1" id="KW-0343">GTPase activation</keyword>
<evidence type="ECO:0000259" key="3">
    <source>
        <dbReference type="PROSITE" id="PS50018"/>
    </source>
</evidence>
<dbReference type="PROSITE" id="PS50018">
    <property type="entry name" value="RAS_GTPASE_ACTIV_2"/>
    <property type="match status" value="1"/>
</dbReference>
<keyword evidence="2" id="KW-0597">Phosphoprotein</keyword>